<dbReference type="Proteomes" id="UP000299102">
    <property type="component" value="Unassembled WGS sequence"/>
</dbReference>
<dbReference type="OrthoDB" id="412981at2759"/>
<accession>A0A4C1V3T3</accession>
<organism evidence="1 2">
    <name type="scientific">Eumeta variegata</name>
    <name type="common">Bagworm moth</name>
    <name type="synonym">Eumeta japonica</name>
    <dbReference type="NCBI Taxonomy" id="151549"/>
    <lineage>
        <taxon>Eukaryota</taxon>
        <taxon>Metazoa</taxon>
        <taxon>Ecdysozoa</taxon>
        <taxon>Arthropoda</taxon>
        <taxon>Hexapoda</taxon>
        <taxon>Insecta</taxon>
        <taxon>Pterygota</taxon>
        <taxon>Neoptera</taxon>
        <taxon>Endopterygota</taxon>
        <taxon>Lepidoptera</taxon>
        <taxon>Glossata</taxon>
        <taxon>Ditrysia</taxon>
        <taxon>Tineoidea</taxon>
        <taxon>Psychidae</taxon>
        <taxon>Oiketicinae</taxon>
        <taxon>Eumeta</taxon>
    </lineage>
</organism>
<name>A0A4C1V3T3_EUMVA</name>
<reference evidence="1 2" key="1">
    <citation type="journal article" date="2019" name="Commun. Biol.">
        <title>The bagworm genome reveals a unique fibroin gene that provides high tensile strength.</title>
        <authorList>
            <person name="Kono N."/>
            <person name="Nakamura H."/>
            <person name="Ohtoshi R."/>
            <person name="Tomita M."/>
            <person name="Numata K."/>
            <person name="Arakawa K."/>
        </authorList>
    </citation>
    <scope>NUCLEOTIDE SEQUENCE [LARGE SCALE GENOMIC DNA]</scope>
</reference>
<evidence type="ECO:0000313" key="2">
    <source>
        <dbReference type="Proteomes" id="UP000299102"/>
    </source>
</evidence>
<gene>
    <name evidence="1" type="ORF">EVAR_23886_1</name>
</gene>
<comment type="caution">
    <text evidence="1">The sequence shown here is derived from an EMBL/GenBank/DDBJ whole genome shotgun (WGS) entry which is preliminary data.</text>
</comment>
<proteinExistence type="predicted"/>
<dbReference type="AlphaFoldDB" id="A0A4C1V3T3"/>
<protein>
    <submittedName>
        <fullName evidence="1">Uncharacterized protein</fullName>
    </submittedName>
</protein>
<evidence type="ECO:0000313" key="1">
    <source>
        <dbReference type="EMBL" id="GBP33483.1"/>
    </source>
</evidence>
<sequence>MHCPRIKRDLNRIAQKLRQAMWTFRGAAWEETIVQAGEDWKSLYQLCRRPTRAPAPVCPLFDRTGIRRYAAKDRVEILAEHMEEQFTLHPT</sequence>
<keyword evidence="2" id="KW-1185">Reference proteome</keyword>
<dbReference type="EMBL" id="BGZK01000274">
    <property type="protein sequence ID" value="GBP33483.1"/>
    <property type="molecule type" value="Genomic_DNA"/>
</dbReference>